<organism evidence="1 2">
    <name type="scientific">Goodfellowiella coeruleoviolacea</name>
    <dbReference type="NCBI Taxonomy" id="334858"/>
    <lineage>
        <taxon>Bacteria</taxon>
        <taxon>Bacillati</taxon>
        <taxon>Actinomycetota</taxon>
        <taxon>Actinomycetes</taxon>
        <taxon>Pseudonocardiales</taxon>
        <taxon>Pseudonocardiaceae</taxon>
        <taxon>Goodfellowiella</taxon>
    </lineage>
</organism>
<accession>A0AAE3GBV8</accession>
<evidence type="ECO:0000313" key="1">
    <source>
        <dbReference type="EMBL" id="MCP2164544.1"/>
    </source>
</evidence>
<dbReference type="Proteomes" id="UP001206128">
    <property type="component" value="Unassembled WGS sequence"/>
</dbReference>
<proteinExistence type="predicted"/>
<evidence type="ECO:0000313" key="2">
    <source>
        <dbReference type="Proteomes" id="UP001206128"/>
    </source>
</evidence>
<dbReference type="AlphaFoldDB" id="A0AAE3GBV8"/>
<sequence>MMAVRLELVGFRAGSAVLEMDASGGAIFEHALFTEAMSIFMNGSTRIVERAESLPPEFTLQVLDGLIRFTGGLSPRTIEYFDLDWRDTVSLRLDRGFREHARWLRRQRRRDLVTVVGRLHEGDFDPLALRCRVDTLDASVPCSFTEDMREPVLAAMDAMVVASGVAELQPDGRVRSLALDDITVVDESQRHTVGQLAHAQGVEPVRVISEFATFPEIDDEDFKRFVADAMSARS</sequence>
<reference evidence="1" key="1">
    <citation type="submission" date="2022-06" db="EMBL/GenBank/DDBJ databases">
        <title>Genomic Encyclopedia of Archaeal and Bacterial Type Strains, Phase II (KMG-II): from individual species to whole genera.</title>
        <authorList>
            <person name="Goeker M."/>
        </authorList>
    </citation>
    <scope>NUCLEOTIDE SEQUENCE</scope>
    <source>
        <strain evidence="1">DSM 43935</strain>
    </source>
</reference>
<gene>
    <name evidence="1" type="ORF">LX83_001384</name>
</gene>
<comment type="caution">
    <text evidence="1">The sequence shown here is derived from an EMBL/GenBank/DDBJ whole genome shotgun (WGS) entry which is preliminary data.</text>
</comment>
<protein>
    <submittedName>
        <fullName evidence="1">Uncharacterized protein</fullName>
    </submittedName>
</protein>
<name>A0AAE3GBV8_9PSEU</name>
<dbReference type="EMBL" id="JAMTCK010000003">
    <property type="protein sequence ID" value="MCP2164544.1"/>
    <property type="molecule type" value="Genomic_DNA"/>
</dbReference>
<keyword evidence="2" id="KW-1185">Reference proteome</keyword>
<dbReference type="RefSeq" id="WP_253768305.1">
    <property type="nucleotide sequence ID" value="NZ_JAMTCK010000003.1"/>
</dbReference>